<evidence type="ECO:0000256" key="1">
    <source>
        <dbReference type="ARBA" id="ARBA00023125"/>
    </source>
</evidence>
<evidence type="ECO:0000256" key="2">
    <source>
        <dbReference type="PROSITE-ProRule" id="PRU00252"/>
    </source>
</evidence>
<dbReference type="eggNOG" id="COG0629">
    <property type="taxonomic scope" value="Bacteria"/>
</dbReference>
<dbReference type="NCBIfam" id="TIGR00621">
    <property type="entry name" value="ssb"/>
    <property type="match status" value="1"/>
</dbReference>
<dbReference type="RefSeq" id="WP_005289002.1">
    <property type="nucleotide sequence ID" value="NZ_CM000961.1"/>
</dbReference>
<evidence type="ECO:0000256" key="4">
    <source>
        <dbReference type="SAM" id="MobiDB-lite"/>
    </source>
</evidence>
<feature type="region of interest" description="Disordered" evidence="4">
    <location>
        <begin position="148"/>
        <end position="202"/>
    </location>
</feature>
<dbReference type="GO" id="GO:0003697">
    <property type="term" value="F:single-stranded DNA binding"/>
    <property type="evidence" value="ECO:0007669"/>
    <property type="project" value="InterPro"/>
</dbReference>
<dbReference type="Proteomes" id="UP000004208">
    <property type="component" value="Unassembled WGS sequence"/>
</dbReference>
<dbReference type="SUPFAM" id="SSF50249">
    <property type="entry name" value="Nucleic acid-binding proteins"/>
    <property type="match status" value="1"/>
</dbReference>
<evidence type="ECO:0000313" key="6">
    <source>
        <dbReference type="Proteomes" id="UP000004208"/>
    </source>
</evidence>
<dbReference type="InterPro" id="IPR011344">
    <property type="entry name" value="ssDNA-bd"/>
</dbReference>
<accession>D7WC19</accession>
<dbReference type="Gene3D" id="2.40.50.140">
    <property type="entry name" value="Nucleic acid-binding proteins"/>
    <property type="match status" value="1"/>
</dbReference>
<dbReference type="InterPro" id="IPR012340">
    <property type="entry name" value="NA-bd_OB-fold"/>
</dbReference>
<dbReference type="Pfam" id="PF00436">
    <property type="entry name" value="SSB"/>
    <property type="match status" value="1"/>
</dbReference>
<dbReference type="GO" id="GO:0009295">
    <property type="term" value="C:nucleoid"/>
    <property type="evidence" value="ECO:0007669"/>
    <property type="project" value="TreeGrafter"/>
</dbReference>
<proteinExistence type="predicted"/>
<dbReference type="AlphaFoldDB" id="D7WC19"/>
<dbReference type="HOGENOM" id="CLU_078758_1_4_11"/>
<dbReference type="EMBL" id="ACLJ02000002">
    <property type="protein sequence ID" value="EFK54648.1"/>
    <property type="molecule type" value="Genomic_DNA"/>
</dbReference>
<evidence type="ECO:0000313" key="5">
    <source>
        <dbReference type="EMBL" id="EFK54648.1"/>
    </source>
</evidence>
<evidence type="ECO:0000256" key="3">
    <source>
        <dbReference type="RuleBase" id="RU000524"/>
    </source>
</evidence>
<gene>
    <name evidence="5" type="ORF">HMPREF0291_11028</name>
</gene>
<keyword evidence="1 2" id="KW-0238">DNA-binding</keyword>
<organism evidence="5 6">
    <name type="scientific">Corynebacterium genitalium ATCC 33030</name>
    <dbReference type="NCBI Taxonomy" id="585529"/>
    <lineage>
        <taxon>Bacteria</taxon>
        <taxon>Bacillati</taxon>
        <taxon>Actinomycetota</taxon>
        <taxon>Actinomycetes</taxon>
        <taxon>Mycobacteriales</taxon>
        <taxon>Corynebacteriaceae</taxon>
        <taxon>Corynebacterium</taxon>
    </lineage>
</organism>
<dbReference type="STRING" id="585529.HMPREF0291_11028"/>
<protein>
    <recommendedName>
        <fullName evidence="3">Single-stranded DNA-binding protein</fullName>
    </recommendedName>
</protein>
<keyword evidence="6" id="KW-1185">Reference proteome</keyword>
<dbReference type="PANTHER" id="PTHR10302">
    <property type="entry name" value="SINGLE-STRANDED DNA-BINDING PROTEIN"/>
    <property type="match status" value="1"/>
</dbReference>
<comment type="caution">
    <text evidence="5">The sequence shown here is derived from an EMBL/GenBank/DDBJ whole genome shotgun (WGS) entry which is preliminary data.</text>
</comment>
<sequence>MQSPITLSGNLTDDPVCKIFKTGSTLTKFRLASSRRVRTDSTTADGRPVWADADSLFIDVECWGQLAVNVEASLRKGLPAVVVGRLVTETWVDEGGTKRSKQLIKAAQVALELNRYQASSKCTTAKEHTAGDIPSVNLRTREDIAGEIGETPTNQPTSQPTNQPTAQPEPPSYDDEALESLMNHGPSDMGEHAPEEETVGAA</sequence>
<dbReference type="GO" id="GO:0006260">
    <property type="term" value="P:DNA replication"/>
    <property type="evidence" value="ECO:0007669"/>
    <property type="project" value="InterPro"/>
</dbReference>
<feature type="compositionally biased region" description="Low complexity" evidence="4">
    <location>
        <begin position="151"/>
        <end position="166"/>
    </location>
</feature>
<name>D7WC19_9CORY</name>
<reference evidence="5" key="1">
    <citation type="submission" date="2010-06" db="EMBL/GenBank/DDBJ databases">
        <authorList>
            <person name="Muzny D."/>
            <person name="Qin X."/>
            <person name="Buhay C."/>
            <person name="Dugan-Rocha S."/>
            <person name="Ding Y."/>
            <person name="Chen G."/>
            <person name="Hawes A."/>
            <person name="Holder M."/>
            <person name="Jhangiani S."/>
            <person name="Johnson A."/>
            <person name="Khan Z."/>
            <person name="Li Z."/>
            <person name="Liu W."/>
            <person name="Liu X."/>
            <person name="Perez L."/>
            <person name="Shen H."/>
            <person name="Wang Q."/>
            <person name="Watt J."/>
            <person name="Xi L."/>
            <person name="Xin Y."/>
            <person name="Zhou J."/>
            <person name="Deng J."/>
            <person name="Jiang H."/>
            <person name="Liu Y."/>
            <person name="Qu J."/>
            <person name="Song X.-Z."/>
            <person name="Zhang L."/>
            <person name="Villasana D."/>
            <person name="Johnson A."/>
            <person name="Liu J."/>
            <person name="Liyanage D."/>
            <person name="Lorensuhewa L."/>
            <person name="Robinson T."/>
            <person name="Song A."/>
            <person name="Song B.-B."/>
            <person name="Dinh H."/>
            <person name="Thornton R."/>
            <person name="Coyle M."/>
            <person name="Francisco L."/>
            <person name="Jackson L."/>
            <person name="Javaid M."/>
            <person name="Korchina V."/>
            <person name="Kovar C."/>
            <person name="Mata R."/>
            <person name="Mathew T."/>
            <person name="Ngo R."/>
            <person name="Nguyen L."/>
            <person name="Nguyen N."/>
            <person name="Okwuonu G."/>
            <person name="Ongeri F."/>
            <person name="Pham C."/>
            <person name="Simmons D."/>
            <person name="Wilczek-Boney K."/>
            <person name="Hale W."/>
            <person name="Jakkamsetti A."/>
            <person name="Pham P."/>
            <person name="Ruth R."/>
            <person name="San Lucas F."/>
            <person name="Warren J."/>
            <person name="Zhang J."/>
            <person name="Zhao Z."/>
            <person name="Zhou C."/>
            <person name="Zhu D."/>
            <person name="Lee S."/>
            <person name="Bess C."/>
            <person name="Blankenburg K."/>
            <person name="Forbes L."/>
            <person name="Fu Q."/>
            <person name="Gubbala S."/>
            <person name="Hirani K."/>
            <person name="Jayaseelan J.C."/>
            <person name="Lara F."/>
            <person name="Munidasa M."/>
            <person name="Palculict T."/>
            <person name="Patil S."/>
            <person name="Pu L.-L."/>
            <person name="Saada N."/>
            <person name="Tang L."/>
            <person name="Weissenberger G."/>
            <person name="Zhu Y."/>
            <person name="Hemphill L."/>
            <person name="Shang Y."/>
            <person name="Youmans B."/>
            <person name="Ayvaz T."/>
            <person name="Ross M."/>
            <person name="Santibanez J."/>
            <person name="Aqrawi P."/>
            <person name="Gross S."/>
            <person name="Joshi V."/>
            <person name="Fowler G."/>
            <person name="Nazareth L."/>
            <person name="Reid J."/>
            <person name="Worley K."/>
            <person name="Petrosino J."/>
            <person name="Highlander S."/>
            <person name="Gibbs R."/>
        </authorList>
    </citation>
    <scope>NUCLEOTIDE SEQUENCE [LARGE SCALE GENOMIC DNA]</scope>
    <source>
        <strain evidence="5">ATCC 33030</strain>
    </source>
</reference>
<dbReference type="InterPro" id="IPR000424">
    <property type="entry name" value="Primosome_PriB/ssb"/>
</dbReference>
<dbReference type="PANTHER" id="PTHR10302:SF27">
    <property type="entry name" value="SINGLE-STRANDED DNA-BINDING PROTEIN"/>
    <property type="match status" value="1"/>
</dbReference>
<dbReference type="PROSITE" id="PS50935">
    <property type="entry name" value="SSB"/>
    <property type="match status" value="1"/>
</dbReference>
<dbReference type="CDD" id="cd04496">
    <property type="entry name" value="SSB_OBF"/>
    <property type="match status" value="1"/>
</dbReference>